<protein>
    <submittedName>
        <fullName evidence="1">Uncharacterized protein</fullName>
    </submittedName>
</protein>
<comment type="caution">
    <text evidence="1">The sequence shown here is derived from an EMBL/GenBank/DDBJ whole genome shotgun (WGS) entry which is preliminary data.</text>
</comment>
<dbReference type="EMBL" id="JBFOLK010000007">
    <property type="protein sequence ID" value="KAL2497798.1"/>
    <property type="molecule type" value="Genomic_DNA"/>
</dbReference>
<evidence type="ECO:0000313" key="2">
    <source>
        <dbReference type="Proteomes" id="UP001604336"/>
    </source>
</evidence>
<dbReference type="AlphaFoldDB" id="A0ABD1SDD2"/>
<name>A0ABD1SDD2_9LAMI</name>
<dbReference type="Proteomes" id="UP001604336">
    <property type="component" value="Unassembled WGS sequence"/>
</dbReference>
<evidence type="ECO:0000313" key="1">
    <source>
        <dbReference type="EMBL" id="KAL2497798.1"/>
    </source>
</evidence>
<organism evidence="1 2">
    <name type="scientific">Abeliophyllum distichum</name>
    <dbReference type="NCBI Taxonomy" id="126358"/>
    <lineage>
        <taxon>Eukaryota</taxon>
        <taxon>Viridiplantae</taxon>
        <taxon>Streptophyta</taxon>
        <taxon>Embryophyta</taxon>
        <taxon>Tracheophyta</taxon>
        <taxon>Spermatophyta</taxon>
        <taxon>Magnoliopsida</taxon>
        <taxon>eudicotyledons</taxon>
        <taxon>Gunneridae</taxon>
        <taxon>Pentapetalae</taxon>
        <taxon>asterids</taxon>
        <taxon>lamiids</taxon>
        <taxon>Lamiales</taxon>
        <taxon>Oleaceae</taxon>
        <taxon>Forsythieae</taxon>
        <taxon>Abeliophyllum</taxon>
    </lineage>
</organism>
<gene>
    <name evidence="1" type="ORF">Adt_23348</name>
</gene>
<proteinExistence type="predicted"/>
<keyword evidence="2" id="KW-1185">Reference proteome</keyword>
<sequence>MAIANSHSFEEFQTSFSHPFIDPSCLISANTQNHEFLLGPAFNDANASGRSLVTQFFPFTQAFRFLEPFPLASLRGACDADSVLRSIQALFSSWKQVKVSSTSRSSSTACPSTSSIPFAEDMNILKKAVLAYTSFTDKDISRASAASKKLLVPLNEDLADALKHTTLELLATIRLTLRRIHQEVSLLLSKNME</sequence>
<reference evidence="2" key="1">
    <citation type="submission" date="2024-07" db="EMBL/GenBank/DDBJ databases">
        <title>Two chromosome-level genome assemblies of Korean endemic species Abeliophyllum distichum and Forsythia ovata (Oleaceae).</title>
        <authorList>
            <person name="Jang H."/>
        </authorList>
    </citation>
    <scope>NUCLEOTIDE SEQUENCE [LARGE SCALE GENOMIC DNA]</scope>
</reference>
<accession>A0ABD1SDD2</accession>